<comment type="caution">
    <text evidence="10">The sequence shown here is derived from an EMBL/GenBank/DDBJ whole genome shotgun (WGS) entry which is preliminary data.</text>
</comment>
<dbReference type="InterPro" id="IPR050147">
    <property type="entry name" value="Ser/Thr_Dehydratase"/>
</dbReference>
<dbReference type="PANTHER" id="PTHR48078">
    <property type="entry name" value="THREONINE DEHYDRATASE, MITOCHONDRIAL-RELATED"/>
    <property type="match status" value="1"/>
</dbReference>
<dbReference type="InterPro" id="IPR001926">
    <property type="entry name" value="TrpB-like_PALP"/>
</dbReference>
<accession>A0A2T0LGV0</accession>
<dbReference type="GO" id="GO:0003941">
    <property type="term" value="F:L-serine ammonia-lyase activity"/>
    <property type="evidence" value="ECO:0007669"/>
    <property type="project" value="TreeGrafter"/>
</dbReference>
<sequence>MKMWPATLQERLKPVKGARLLFQIPELKDILKAQRNISPWVRETPLEHHRGLSALLGAEVYLKMEMMRETRAFKIRGACHFIAELGQEKRQRGVIAASGGSHALGVAYAASVMKVPATIVVTLRAPKHIAESCRLYGAEVIVAGEVYDDACRIAMEIAEERGLTFIHSYDHPAIVAGQGTVGLEIFHQLPDPDVIICPVGGGGLINGVMITAGAFRPETEVWGVEPEGAPTMTESLRAEKLVHLDNPRSVADKLVTKEVGRLNFEIARRLSPRMVTVSEEQIRHAMYLLLSQANLWAEGAAASALAAAWKERESLRGKKAVLVLTGGNVDAAVIRQVLAEYHA</sequence>
<dbReference type="GO" id="GO:0030170">
    <property type="term" value="F:pyridoxal phosphate binding"/>
    <property type="evidence" value="ECO:0007669"/>
    <property type="project" value="InterPro"/>
</dbReference>
<dbReference type="Gene3D" id="3.40.50.1100">
    <property type="match status" value="2"/>
</dbReference>
<dbReference type="PROSITE" id="PS00165">
    <property type="entry name" value="DEHYDRATASE_SER_THR"/>
    <property type="match status" value="1"/>
</dbReference>
<comment type="catalytic activity">
    <reaction evidence="1">
        <text>L-threonine = 2-oxobutanoate + NH4(+)</text>
        <dbReference type="Rhea" id="RHEA:22108"/>
        <dbReference type="ChEBI" id="CHEBI:16763"/>
        <dbReference type="ChEBI" id="CHEBI:28938"/>
        <dbReference type="ChEBI" id="CHEBI:57926"/>
        <dbReference type="EC" id="4.3.1.19"/>
    </reaction>
</comment>
<evidence type="ECO:0000256" key="1">
    <source>
        <dbReference type="ARBA" id="ARBA00001274"/>
    </source>
</evidence>
<dbReference type="GO" id="GO:0009097">
    <property type="term" value="P:isoleucine biosynthetic process"/>
    <property type="evidence" value="ECO:0007669"/>
    <property type="project" value="TreeGrafter"/>
</dbReference>
<evidence type="ECO:0000313" key="11">
    <source>
        <dbReference type="Proteomes" id="UP000237797"/>
    </source>
</evidence>
<dbReference type="PANTHER" id="PTHR48078:SF6">
    <property type="entry name" value="L-THREONINE DEHYDRATASE CATABOLIC TDCB"/>
    <property type="match status" value="1"/>
</dbReference>
<keyword evidence="6" id="KW-0456">Lyase</keyword>
<dbReference type="OrthoDB" id="9811476at2"/>
<evidence type="ECO:0000313" key="10">
    <source>
        <dbReference type="EMBL" id="PRX41518.1"/>
    </source>
</evidence>
<evidence type="ECO:0000256" key="7">
    <source>
        <dbReference type="ARBA" id="ARBA00025527"/>
    </source>
</evidence>
<feature type="domain" description="Tryptophan synthase beta chain-like PALP" evidence="9">
    <location>
        <begin position="37"/>
        <end position="326"/>
    </location>
</feature>
<comment type="function">
    <text evidence="7">Catalyzes the anaerobic formation of alpha-ketobutyrate and ammonia from threonine in a two-step reaction. The first step involved a dehydration of threonine and a production of enamine intermediates (aminocrotonate), which tautomerizes to its imine form (iminobutyrate). Both intermediates are unstable and short-lived. The second step is the nonenzymatic hydrolysis of the enamine/imine intermediates to form 2-ketobutyrate and free ammonia. In the low water environment of the cell, the second step is accelerated by RidA.</text>
</comment>
<dbReference type="InterPro" id="IPR000634">
    <property type="entry name" value="Ser/Thr_deHydtase_PyrdxlP-BS"/>
</dbReference>
<comment type="similarity">
    <text evidence="3">Belongs to the serine/threonine dehydratase family.</text>
</comment>
<dbReference type="AlphaFoldDB" id="A0A2T0LGV0"/>
<dbReference type="EMBL" id="PVNE01000006">
    <property type="protein sequence ID" value="PRX41518.1"/>
    <property type="molecule type" value="Genomic_DNA"/>
</dbReference>
<name>A0A2T0LGV0_9BACL</name>
<gene>
    <name evidence="10" type="ORF">CLV97_106131</name>
</gene>
<evidence type="ECO:0000256" key="4">
    <source>
        <dbReference type="ARBA" id="ARBA00012096"/>
    </source>
</evidence>
<protein>
    <recommendedName>
        <fullName evidence="4">threonine ammonia-lyase</fullName>
        <ecNumber evidence="4">4.3.1.19</ecNumber>
    </recommendedName>
    <alternativeName>
        <fullName evidence="8">Threonine deaminase</fullName>
    </alternativeName>
</protein>
<dbReference type="SUPFAM" id="SSF53686">
    <property type="entry name" value="Tryptophan synthase beta subunit-like PLP-dependent enzymes"/>
    <property type="match status" value="1"/>
</dbReference>
<comment type="cofactor">
    <cofactor evidence="2">
        <name>pyridoxal 5'-phosphate</name>
        <dbReference type="ChEBI" id="CHEBI:597326"/>
    </cofactor>
</comment>
<dbReference type="EC" id="4.3.1.19" evidence="4"/>
<organism evidence="10 11">
    <name type="scientific">Planifilum fimeticola</name>
    <dbReference type="NCBI Taxonomy" id="201975"/>
    <lineage>
        <taxon>Bacteria</taxon>
        <taxon>Bacillati</taxon>
        <taxon>Bacillota</taxon>
        <taxon>Bacilli</taxon>
        <taxon>Bacillales</taxon>
        <taxon>Thermoactinomycetaceae</taxon>
        <taxon>Planifilum</taxon>
    </lineage>
</organism>
<evidence type="ECO:0000256" key="8">
    <source>
        <dbReference type="ARBA" id="ARBA00031427"/>
    </source>
</evidence>
<evidence type="ECO:0000259" key="9">
    <source>
        <dbReference type="Pfam" id="PF00291"/>
    </source>
</evidence>
<dbReference type="GO" id="GO:0006565">
    <property type="term" value="P:L-serine catabolic process"/>
    <property type="evidence" value="ECO:0007669"/>
    <property type="project" value="TreeGrafter"/>
</dbReference>
<evidence type="ECO:0000256" key="6">
    <source>
        <dbReference type="ARBA" id="ARBA00023239"/>
    </source>
</evidence>
<dbReference type="FunFam" id="3.40.50.1100:FF:000005">
    <property type="entry name" value="Threonine dehydratase catabolic"/>
    <property type="match status" value="1"/>
</dbReference>
<dbReference type="GO" id="GO:0004794">
    <property type="term" value="F:threonine deaminase activity"/>
    <property type="evidence" value="ECO:0007669"/>
    <property type="project" value="UniProtKB-EC"/>
</dbReference>
<dbReference type="GO" id="GO:0006567">
    <property type="term" value="P:L-threonine catabolic process"/>
    <property type="evidence" value="ECO:0007669"/>
    <property type="project" value="TreeGrafter"/>
</dbReference>
<dbReference type="CDD" id="cd01562">
    <property type="entry name" value="Thr-dehyd"/>
    <property type="match status" value="1"/>
</dbReference>
<keyword evidence="5" id="KW-0663">Pyridoxal phosphate</keyword>
<evidence type="ECO:0000256" key="3">
    <source>
        <dbReference type="ARBA" id="ARBA00010869"/>
    </source>
</evidence>
<dbReference type="InterPro" id="IPR036052">
    <property type="entry name" value="TrpB-like_PALP_sf"/>
</dbReference>
<evidence type="ECO:0000256" key="2">
    <source>
        <dbReference type="ARBA" id="ARBA00001933"/>
    </source>
</evidence>
<dbReference type="Proteomes" id="UP000237797">
    <property type="component" value="Unassembled WGS sequence"/>
</dbReference>
<proteinExistence type="inferred from homology"/>
<keyword evidence="11" id="KW-1185">Reference proteome</keyword>
<dbReference type="Pfam" id="PF00291">
    <property type="entry name" value="PALP"/>
    <property type="match status" value="1"/>
</dbReference>
<evidence type="ECO:0000256" key="5">
    <source>
        <dbReference type="ARBA" id="ARBA00022898"/>
    </source>
</evidence>
<reference evidence="10 11" key="1">
    <citation type="submission" date="2018-03" db="EMBL/GenBank/DDBJ databases">
        <title>Genomic Encyclopedia of Archaeal and Bacterial Type Strains, Phase II (KMG-II): from individual species to whole genera.</title>
        <authorList>
            <person name="Goeker M."/>
        </authorList>
    </citation>
    <scope>NUCLEOTIDE SEQUENCE [LARGE SCALE GENOMIC DNA]</scope>
    <source>
        <strain evidence="10 11">DSM 44946</strain>
    </source>
</reference>